<keyword evidence="3 5" id="KW-0238">DNA-binding</keyword>
<dbReference type="AlphaFoldDB" id="A0A4R4VSM7"/>
<dbReference type="PANTHER" id="PTHR30055">
    <property type="entry name" value="HTH-TYPE TRANSCRIPTIONAL REGULATOR RUTR"/>
    <property type="match status" value="1"/>
</dbReference>
<dbReference type="OrthoDB" id="7505659at2"/>
<evidence type="ECO:0000256" key="2">
    <source>
        <dbReference type="ARBA" id="ARBA00023015"/>
    </source>
</evidence>
<dbReference type="PRINTS" id="PR00455">
    <property type="entry name" value="HTHTETR"/>
</dbReference>
<dbReference type="PROSITE" id="PS50977">
    <property type="entry name" value="HTH_TETR_2"/>
    <property type="match status" value="1"/>
</dbReference>
<dbReference type="Gene3D" id="1.10.357.10">
    <property type="entry name" value="Tetracycline Repressor, domain 2"/>
    <property type="match status" value="1"/>
</dbReference>
<dbReference type="InterPro" id="IPR001647">
    <property type="entry name" value="HTH_TetR"/>
</dbReference>
<evidence type="ECO:0000259" key="6">
    <source>
        <dbReference type="PROSITE" id="PS50977"/>
    </source>
</evidence>
<gene>
    <name evidence="7" type="ORF">E1181_05135</name>
</gene>
<dbReference type="Pfam" id="PF13977">
    <property type="entry name" value="TetR_C_6"/>
    <property type="match status" value="1"/>
</dbReference>
<keyword evidence="1" id="KW-0678">Repressor</keyword>
<evidence type="ECO:0000256" key="4">
    <source>
        <dbReference type="ARBA" id="ARBA00023163"/>
    </source>
</evidence>
<dbReference type="InterPro" id="IPR009057">
    <property type="entry name" value="Homeodomain-like_sf"/>
</dbReference>
<reference evidence="7 8" key="1">
    <citation type="submission" date="2019-03" db="EMBL/GenBank/DDBJ databases">
        <title>Draft genome sequences of novel Actinobacteria.</title>
        <authorList>
            <person name="Sahin N."/>
            <person name="Ay H."/>
            <person name="Saygin H."/>
        </authorList>
    </citation>
    <scope>NUCLEOTIDE SEQUENCE [LARGE SCALE GENOMIC DNA]</scope>
    <source>
        <strain evidence="7 8">16K309</strain>
    </source>
</reference>
<dbReference type="InterPro" id="IPR036271">
    <property type="entry name" value="Tet_transcr_reg_TetR-rel_C_sf"/>
</dbReference>
<protein>
    <submittedName>
        <fullName evidence="7">TetR family transcriptional regulator</fullName>
    </submittedName>
</protein>
<evidence type="ECO:0000256" key="3">
    <source>
        <dbReference type="ARBA" id="ARBA00023125"/>
    </source>
</evidence>
<feature type="domain" description="HTH tetR-type" evidence="6">
    <location>
        <begin position="1"/>
        <end position="55"/>
    </location>
</feature>
<dbReference type="SUPFAM" id="SSF46689">
    <property type="entry name" value="Homeodomain-like"/>
    <property type="match status" value="1"/>
</dbReference>
<evidence type="ECO:0000313" key="8">
    <source>
        <dbReference type="Proteomes" id="UP000295674"/>
    </source>
</evidence>
<evidence type="ECO:0000256" key="1">
    <source>
        <dbReference type="ARBA" id="ARBA00022491"/>
    </source>
</evidence>
<dbReference type="InterPro" id="IPR039538">
    <property type="entry name" value="BetI_C"/>
</dbReference>
<dbReference type="SUPFAM" id="SSF48498">
    <property type="entry name" value="Tetracyclin repressor-like, C-terminal domain"/>
    <property type="match status" value="1"/>
</dbReference>
<dbReference type="GO" id="GO:0003700">
    <property type="term" value="F:DNA-binding transcription factor activity"/>
    <property type="evidence" value="ECO:0007669"/>
    <property type="project" value="TreeGrafter"/>
</dbReference>
<keyword evidence="8" id="KW-1185">Reference proteome</keyword>
<dbReference type="InterPro" id="IPR050109">
    <property type="entry name" value="HTH-type_TetR-like_transc_reg"/>
</dbReference>
<organism evidence="7 8">
    <name type="scientific">Saccharopolyspora terrae</name>
    <dbReference type="NCBI Taxonomy" id="2530384"/>
    <lineage>
        <taxon>Bacteria</taxon>
        <taxon>Bacillati</taxon>
        <taxon>Actinomycetota</taxon>
        <taxon>Actinomycetes</taxon>
        <taxon>Pseudonocardiales</taxon>
        <taxon>Pseudonocardiaceae</taxon>
        <taxon>Saccharopolyspora</taxon>
    </lineage>
</organism>
<feature type="DNA-binding region" description="H-T-H motif" evidence="5">
    <location>
        <begin position="18"/>
        <end position="37"/>
    </location>
</feature>
<evidence type="ECO:0000313" key="7">
    <source>
        <dbReference type="EMBL" id="TDD09008.1"/>
    </source>
</evidence>
<keyword evidence="4" id="KW-0804">Transcription</keyword>
<dbReference type="Proteomes" id="UP000295674">
    <property type="component" value="Unassembled WGS sequence"/>
</dbReference>
<keyword evidence="2" id="KW-0805">Transcription regulation</keyword>
<dbReference type="GO" id="GO:0000976">
    <property type="term" value="F:transcription cis-regulatory region binding"/>
    <property type="evidence" value="ECO:0007669"/>
    <property type="project" value="TreeGrafter"/>
</dbReference>
<accession>A0A4R4VSM7</accession>
<dbReference type="EMBL" id="SMKS01000005">
    <property type="protein sequence ID" value="TDD09008.1"/>
    <property type="molecule type" value="Genomic_DNA"/>
</dbReference>
<comment type="caution">
    <text evidence="7">The sequence shown here is derived from an EMBL/GenBank/DDBJ whole genome shotgun (WGS) entry which is preliminary data.</text>
</comment>
<name>A0A4R4VSM7_9PSEU</name>
<dbReference type="PANTHER" id="PTHR30055:SF175">
    <property type="entry name" value="HTH-TYPE TRANSCRIPTIONAL REPRESSOR KSTR2"/>
    <property type="match status" value="1"/>
</dbReference>
<dbReference type="Pfam" id="PF00440">
    <property type="entry name" value="TetR_N"/>
    <property type="match status" value="1"/>
</dbReference>
<sequence>MLHAAVEAFAQDGYQGCSLARIASEVGLSQAGLLHHFPTKEDLLAAVLDERDRLDTRRFLADGAEGIDVLAALEKLVEYNTYLTGMVQSFTVLAGESTADLHPARDWFQNRYDNVREMIAAELRTGVERGEIRADTDCEGIAAELVATIDGLQLQWLLAPKKIDMPALFRQYTSRLRNAIST</sequence>
<evidence type="ECO:0000256" key="5">
    <source>
        <dbReference type="PROSITE-ProRule" id="PRU00335"/>
    </source>
</evidence>
<proteinExistence type="predicted"/>